<feature type="transmembrane region" description="Helical" evidence="8">
    <location>
        <begin position="181"/>
        <end position="200"/>
    </location>
</feature>
<accession>A0ABX2Q1E7</accession>
<dbReference type="PANTHER" id="PTHR43731:SF14">
    <property type="entry name" value="PRESENILIN-ASSOCIATED RHOMBOID-LIKE PROTEIN, MITOCHONDRIAL"/>
    <property type="match status" value="1"/>
</dbReference>
<evidence type="ECO:0000259" key="9">
    <source>
        <dbReference type="Pfam" id="PF01694"/>
    </source>
</evidence>
<name>A0ABX2Q1E7_9BACT</name>
<feature type="region of interest" description="Disordered" evidence="7">
    <location>
        <begin position="1"/>
        <end position="21"/>
    </location>
</feature>
<keyword evidence="10" id="KW-0645">Protease</keyword>
<dbReference type="Gene3D" id="1.20.1540.10">
    <property type="entry name" value="Rhomboid-like"/>
    <property type="match status" value="1"/>
</dbReference>
<evidence type="ECO:0000256" key="1">
    <source>
        <dbReference type="ARBA" id="ARBA00004141"/>
    </source>
</evidence>
<keyword evidence="4" id="KW-0378">Hydrolase</keyword>
<sequence>MPDSDSLPPDPLPPDSATTPLTGYTEAELLYLARHAAEYPPAVGQAAGYELQRRGLVPGPEAAPPRPAGPAEAAGQGGAAATLRAVFGFRSGYRATPALLWLNLVAYLLLGLAGTNLLQPAGADLIRWGSNYSALTLPGQPWRLLTSTFLHGGFGHLLLNLLTLVFLGLLTERLVGSRRLLVVYLLSGVAASLTSLWWHSQGVNSVGASGAIFGLYGLLLTTVLRRPASLSRSERAALGLFVLYFMVNSLVGGLEAHTTDNAAHVGGLLAGAILGALLPTPATDSGPTTPHND</sequence>
<dbReference type="InterPro" id="IPR022764">
    <property type="entry name" value="Peptidase_S54_rhomboid_dom"/>
</dbReference>
<keyword evidence="6 8" id="KW-0472">Membrane</keyword>
<dbReference type="InterPro" id="IPR035952">
    <property type="entry name" value="Rhomboid-like_sf"/>
</dbReference>
<feature type="transmembrane region" description="Helical" evidence="8">
    <location>
        <begin position="206"/>
        <end position="224"/>
    </location>
</feature>
<proteinExistence type="inferred from homology"/>
<dbReference type="PANTHER" id="PTHR43731">
    <property type="entry name" value="RHOMBOID PROTEASE"/>
    <property type="match status" value="1"/>
</dbReference>
<keyword evidence="11" id="KW-1185">Reference proteome</keyword>
<gene>
    <name evidence="10" type="ORF">HW556_03140</name>
</gene>
<feature type="transmembrane region" description="Helical" evidence="8">
    <location>
        <begin position="98"/>
        <end position="118"/>
    </location>
</feature>
<evidence type="ECO:0000256" key="6">
    <source>
        <dbReference type="ARBA" id="ARBA00023136"/>
    </source>
</evidence>
<dbReference type="InterPro" id="IPR050925">
    <property type="entry name" value="Rhomboid_protease_S54"/>
</dbReference>
<reference evidence="10 11" key="1">
    <citation type="submission" date="2020-05" db="EMBL/GenBank/DDBJ databases">
        <title>Hymenobacter terrestris sp. nov. and Hymenobacter lapidiphilus sp. nov., isolated from regoliths in Antarctica.</title>
        <authorList>
            <person name="Sedlacek I."/>
            <person name="Pantucek R."/>
            <person name="Zeman M."/>
            <person name="Holochova P."/>
            <person name="Kralova S."/>
            <person name="Stankova E."/>
            <person name="Sedo O."/>
            <person name="Micenkova L."/>
            <person name="Svec P."/>
            <person name="Gupta V."/>
            <person name="Sood U."/>
            <person name="Korpole U.S."/>
            <person name="Lal R."/>
        </authorList>
    </citation>
    <scope>NUCLEOTIDE SEQUENCE [LARGE SCALE GENOMIC DNA]</scope>
    <source>
        <strain evidence="10 11">P5252</strain>
    </source>
</reference>
<dbReference type="Pfam" id="PF01694">
    <property type="entry name" value="Rhomboid"/>
    <property type="match status" value="1"/>
</dbReference>
<dbReference type="Proteomes" id="UP000626554">
    <property type="component" value="Unassembled WGS sequence"/>
</dbReference>
<feature type="transmembrane region" description="Helical" evidence="8">
    <location>
        <begin position="236"/>
        <end position="256"/>
    </location>
</feature>
<evidence type="ECO:0000256" key="7">
    <source>
        <dbReference type="SAM" id="MobiDB-lite"/>
    </source>
</evidence>
<feature type="transmembrane region" description="Helical" evidence="8">
    <location>
        <begin position="149"/>
        <end position="169"/>
    </location>
</feature>
<feature type="domain" description="Peptidase S54 rhomboid" evidence="9">
    <location>
        <begin position="139"/>
        <end position="278"/>
    </location>
</feature>
<evidence type="ECO:0000256" key="4">
    <source>
        <dbReference type="ARBA" id="ARBA00022801"/>
    </source>
</evidence>
<dbReference type="RefSeq" id="WP_176897879.1">
    <property type="nucleotide sequence ID" value="NZ_JABKAV010000005.1"/>
</dbReference>
<evidence type="ECO:0000256" key="2">
    <source>
        <dbReference type="ARBA" id="ARBA00009045"/>
    </source>
</evidence>
<dbReference type="GO" id="GO:0008233">
    <property type="term" value="F:peptidase activity"/>
    <property type="evidence" value="ECO:0007669"/>
    <property type="project" value="UniProtKB-KW"/>
</dbReference>
<evidence type="ECO:0000313" key="10">
    <source>
        <dbReference type="EMBL" id="NVO83866.1"/>
    </source>
</evidence>
<organism evidence="10 11">
    <name type="scientific">Hymenobacter terrestris</name>
    <dbReference type="NCBI Taxonomy" id="2748310"/>
    <lineage>
        <taxon>Bacteria</taxon>
        <taxon>Pseudomonadati</taxon>
        <taxon>Bacteroidota</taxon>
        <taxon>Cytophagia</taxon>
        <taxon>Cytophagales</taxon>
        <taxon>Hymenobacteraceae</taxon>
        <taxon>Hymenobacter</taxon>
    </lineage>
</organism>
<comment type="similarity">
    <text evidence="2">Belongs to the peptidase S54 family.</text>
</comment>
<evidence type="ECO:0000256" key="8">
    <source>
        <dbReference type="SAM" id="Phobius"/>
    </source>
</evidence>
<evidence type="ECO:0000256" key="5">
    <source>
        <dbReference type="ARBA" id="ARBA00022989"/>
    </source>
</evidence>
<dbReference type="GO" id="GO:0006508">
    <property type="term" value="P:proteolysis"/>
    <property type="evidence" value="ECO:0007669"/>
    <property type="project" value="UniProtKB-KW"/>
</dbReference>
<dbReference type="SUPFAM" id="SSF144091">
    <property type="entry name" value="Rhomboid-like"/>
    <property type="match status" value="1"/>
</dbReference>
<evidence type="ECO:0000313" key="11">
    <source>
        <dbReference type="Proteomes" id="UP000626554"/>
    </source>
</evidence>
<feature type="region of interest" description="Disordered" evidence="7">
    <location>
        <begin position="56"/>
        <end position="75"/>
    </location>
</feature>
<comment type="subcellular location">
    <subcellularLocation>
        <location evidence="1">Membrane</location>
        <topology evidence="1">Multi-pass membrane protein</topology>
    </subcellularLocation>
</comment>
<keyword evidence="3 8" id="KW-0812">Transmembrane</keyword>
<evidence type="ECO:0000256" key="3">
    <source>
        <dbReference type="ARBA" id="ARBA00022692"/>
    </source>
</evidence>
<keyword evidence="5 8" id="KW-1133">Transmembrane helix</keyword>
<protein>
    <submittedName>
        <fullName evidence="10">Rhomboid family intramembrane serine protease</fullName>
    </submittedName>
</protein>
<comment type="caution">
    <text evidence="10">The sequence shown here is derived from an EMBL/GenBank/DDBJ whole genome shotgun (WGS) entry which is preliminary data.</text>
</comment>
<dbReference type="EMBL" id="JABKAV010000005">
    <property type="protein sequence ID" value="NVO83866.1"/>
    <property type="molecule type" value="Genomic_DNA"/>
</dbReference>